<accession>A0ABP9K043</accession>
<keyword evidence="2" id="KW-1185">Reference proteome</keyword>
<protein>
    <recommendedName>
        <fullName evidence="3">Nucleotidyl transferase AbiEii/AbiGii toxin family protein</fullName>
    </recommendedName>
</protein>
<sequence length="187" mass="20337">MSGGAALLAAGLIARPTEDLDLFTHEPTKSVTMAKEALLETAGRHGWQVTVIRDHSSFCRLIVTGRVEEVLIDLAVDSPPVTPPTMTILGPTLAPLELAGRKLLALFGRAEARDFADVYVLAQRFGTEALLAQAAEQDMGFDHAVLAEMIATLDRFTDDEIPLPDSALPEMRTFFGQWATQIDQDHP</sequence>
<dbReference type="Proteomes" id="UP001500603">
    <property type="component" value="Unassembled WGS sequence"/>
</dbReference>
<dbReference type="Pfam" id="PF08843">
    <property type="entry name" value="AbiEii"/>
    <property type="match status" value="1"/>
</dbReference>
<evidence type="ECO:0008006" key="3">
    <source>
        <dbReference type="Google" id="ProtNLM"/>
    </source>
</evidence>
<dbReference type="InterPro" id="IPR014942">
    <property type="entry name" value="AbiEii"/>
</dbReference>
<comment type="caution">
    <text evidence="1">The sequence shown here is derived from an EMBL/GenBank/DDBJ whole genome shotgun (WGS) entry which is preliminary data.</text>
</comment>
<name>A0ABP9K043_9NOCA</name>
<proteinExistence type="predicted"/>
<gene>
    <name evidence="1" type="ORF">GCM10023318_13310</name>
</gene>
<organism evidence="1 2">
    <name type="scientific">Nocardia callitridis</name>
    <dbReference type="NCBI Taxonomy" id="648753"/>
    <lineage>
        <taxon>Bacteria</taxon>
        <taxon>Bacillati</taxon>
        <taxon>Actinomycetota</taxon>
        <taxon>Actinomycetes</taxon>
        <taxon>Mycobacteriales</taxon>
        <taxon>Nocardiaceae</taxon>
        <taxon>Nocardia</taxon>
    </lineage>
</organism>
<evidence type="ECO:0000313" key="2">
    <source>
        <dbReference type="Proteomes" id="UP001500603"/>
    </source>
</evidence>
<dbReference type="EMBL" id="BAABJM010000001">
    <property type="protein sequence ID" value="GAA5047158.1"/>
    <property type="molecule type" value="Genomic_DNA"/>
</dbReference>
<evidence type="ECO:0000313" key="1">
    <source>
        <dbReference type="EMBL" id="GAA5047158.1"/>
    </source>
</evidence>
<reference evidence="2" key="1">
    <citation type="journal article" date="2019" name="Int. J. Syst. Evol. Microbiol.">
        <title>The Global Catalogue of Microorganisms (GCM) 10K type strain sequencing project: providing services to taxonomists for standard genome sequencing and annotation.</title>
        <authorList>
            <consortium name="The Broad Institute Genomics Platform"/>
            <consortium name="The Broad Institute Genome Sequencing Center for Infectious Disease"/>
            <person name="Wu L."/>
            <person name="Ma J."/>
        </authorList>
    </citation>
    <scope>NUCLEOTIDE SEQUENCE [LARGE SCALE GENOMIC DNA]</scope>
    <source>
        <strain evidence="2">JCM 18298</strain>
    </source>
</reference>